<evidence type="ECO:0000313" key="2">
    <source>
        <dbReference type="EMBL" id="CAK9186050.1"/>
    </source>
</evidence>
<dbReference type="SUPFAM" id="SSF117892">
    <property type="entry name" value="Band 7/SPFH domain"/>
    <property type="match status" value="1"/>
</dbReference>
<dbReference type="CDD" id="cd08829">
    <property type="entry name" value="SPFH_paraslipin"/>
    <property type="match status" value="1"/>
</dbReference>
<accession>A0ABC8UYB7</accession>
<dbReference type="PANTHER" id="PTHR43327">
    <property type="entry name" value="STOMATIN-LIKE PROTEIN 2, MITOCHONDRIAL"/>
    <property type="match status" value="1"/>
</dbReference>
<evidence type="ECO:0000313" key="3">
    <source>
        <dbReference type="Proteomes" id="UP001642360"/>
    </source>
</evidence>
<dbReference type="SMART" id="SM00244">
    <property type="entry name" value="PHB"/>
    <property type="match status" value="1"/>
</dbReference>
<dbReference type="Gene3D" id="3.30.479.30">
    <property type="entry name" value="Band 7 domain"/>
    <property type="match status" value="1"/>
</dbReference>
<dbReference type="InterPro" id="IPR001972">
    <property type="entry name" value="Stomatin_HflK_fam"/>
</dbReference>
<dbReference type="InterPro" id="IPR036013">
    <property type="entry name" value="Band_7/SPFH_dom_sf"/>
</dbReference>
<organism evidence="2 3">
    <name type="scientific">Ilex paraguariensis</name>
    <name type="common">yerba mate</name>
    <dbReference type="NCBI Taxonomy" id="185542"/>
    <lineage>
        <taxon>Eukaryota</taxon>
        <taxon>Viridiplantae</taxon>
        <taxon>Streptophyta</taxon>
        <taxon>Embryophyta</taxon>
        <taxon>Tracheophyta</taxon>
        <taxon>Spermatophyta</taxon>
        <taxon>Magnoliopsida</taxon>
        <taxon>eudicotyledons</taxon>
        <taxon>Gunneridae</taxon>
        <taxon>Pentapetalae</taxon>
        <taxon>asterids</taxon>
        <taxon>campanulids</taxon>
        <taxon>Aquifoliales</taxon>
        <taxon>Aquifoliaceae</taxon>
        <taxon>Ilex</taxon>
    </lineage>
</organism>
<dbReference type="InterPro" id="IPR050710">
    <property type="entry name" value="Band7/mec-2_domain"/>
</dbReference>
<sequence>MNSYKIKLPKNLGIQIVPEQKAYVVERLGRYVKTLDPGLHFLLPIVYKVRYVHLLKEQAILITTHTAITKDNVPITLDGVLYIKIIDPVKVSYGVENPIYAVVQLAQTTMRSELGKITLDKALEERETLNL</sequence>
<dbReference type="PANTHER" id="PTHR43327:SF10">
    <property type="entry name" value="STOMATIN-LIKE PROTEIN 2, MITOCHONDRIAL"/>
    <property type="match status" value="1"/>
</dbReference>
<dbReference type="Pfam" id="PF01145">
    <property type="entry name" value="Band_7"/>
    <property type="match status" value="1"/>
</dbReference>
<protein>
    <recommendedName>
        <fullName evidence="1">Band 7 domain-containing protein</fullName>
    </recommendedName>
</protein>
<keyword evidence="3" id="KW-1185">Reference proteome</keyword>
<comment type="caution">
    <text evidence="2">The sequence shown here is derived from an EMBL/GenBank/DDBJ whole genome shotgun (WGS) entry which is preliminary data.</text>
</comment>
<feature type="domain" description="Band 7" evidence="1">
    <location>
        <begin position="12"/>
        <end position="131"/>
    </location>
</feature>
<dbReference type="AlphaFoldDB" id="A0ABC8UYB7"/>
<name>A0ABC8UYB7_9AQUA</name>
<proteinExistence type="predicted"/>
<dbReference type="InterPro" id="IPR001107">
    <property type="entry name" value="Band_7"/>
</dbReference>
<dbReference type="EMBL" id="CAUOFW020009501">
    <property type="protein sequence ID" value="CAK9186050.1"/>
    <property type="molecule type" value="Genomic_DNA"/>
</dbReference>
<gene>
    <name evidence="2" type="ORF">ILEXP_LOCUS56532</name>
</gene>
<dbReference type="PRINTS" id="PR00721">
    <property type="entry name" value="STOMATIN"/>
</dbReference>
<reference evidence="2 3" key="1">
    <citation type="submission" date="2024-02" db="EMBL/GenBank/DDBJ databases">
        <authorList>
            <person name="Vignale AGUSTIN F."/>
            <person name="Sosa J E."/>
            <person name="Modenutti C."/>
        </authorList>
    </citation>
    <scope>NUCLEOTIDE SEQUENCE [LARGE SCALE GENOMIC DNA]</scope>
</reference>
<evidence type="ECO:0000259" key="1">
    <source>
        <dbReference type="SMART" id="SM00244"/>
    </source>
</evidence>
<dbReference type="Proteomes" id="UP001642360">
    <property type="component" value="Unassembled WGS sequence"/>
</dbReference>